<keyword evidence="4" id="KW-1185">Reference proteome</keyword>
<feature type="transmembrane region" description="Helical" evidence="2">
    <location>
        <begin position="398"/>
        <end position="418"/>
    </location>
</feature>
<evidence type="ECO:0000256" key="2">
    <source>
        <dbReference type="SAM" id="Phobius"/>
    </source>
</evidence>
<evidence type="ECO:0000313" key="4">
    <source>
        <dbReference type="Proteomes" id="UP001431776"/>
    </source>
</evidence>
<organism evidence="3 4">
    <name type="scientific">Anaerobaca lacustris</name>
    <dbReference type="NCBI Taxonomy" id="3044600"/>
    <lineage>
        <taxon>Bacteria</taxon>
        <taxon>Pseudomonadati</taxon>
        <taxon>Planctomycetota</taxon>
        <taxon>Phycisphaerae</taxon>
        <taxon>Sedimentisphaerales</taxon>
        <taxon>Anaerobacaceae</taxon>
        <taxon>Anaerobaca</taxon>
    </lineage>
</organism>
<dbReference type="AlphaFoldDB" id="A0AAW6U0P3"/>
<evidence type="ECO:0000256" key="1">
    <source>
        <dbReference type="SAM" id="Coils"/>
    </source>
</evidence>
<dbReference type="RefSeq" id="WP_349245885.1">
    <property type="nucleotide sequence ID" value="NZ_JASCXX010000020.1"/>
</dbReference>
<feature type="transmembrane region" description="Helical" evidence="2">
    <location>
        <begin position="237"/>
        <end position="256"/>
    </location>
</feature>
<dbReference type="GO" id="GO:0031293">
    <property type="term" value="P:membrane protein intracellular domain proteolysis"/>
    <property type="evidence" value="ECO:0007669"/>
    <property type="project" value="TreeGrafter"/>
</dbReference>
<dbReference type="InterPro" id="IPR041881">
    <property type="entry name" value="PqqD_sf"/>
</dbReference>
<feature type="transmembrane region" description="Helical" evidence="2">
    <location>
        <begin position="291"/>
        <end position="310"/>
    </location>
</feature>
<name>A0AAW6U0P3_9BACT</name>
<gene>
    <name evidence="3" type="ORF">QJ522_15550</name>
</gene>
<feature type="transmembrane region" description="Helical" evidence="2">
    <location>
        <begin position="198"/>
        <end position="217"/>
    </location>
</feature>
<protein>
    <submittedName>
        <fullName evidence="3">Efflux RND transporter periplasmic adaptor subunit</fullName>
    </submittedName>
</protein>
<dbReference type="GO" id="GO:0004222">
    <property type="term" value="F:metalloendopeptidase activity"/>
    <property type="evidence" value="ECO:0007669"/>
    <property type="project" value="InterPro"/>
</dbReference>
<dbReference type="InterPro" id="IPR001193">
    <property type="entry name" value="MBTPS2"/>
</dbReference>
<dbReference type="PANTHER" id="PTHR13325">
    <property type="entry name" value="PROTEASE M50 MEMBRANE-BOUND TRANSCRIPTION FACTOR SITE 2 PROTEASE"/>
    <property type="match status" value="1"/>
</dbReference>
<dbReference type="Gene3D" id="1.10.10.1150">
    <property type="entry name" value="Coenzyme PQQ synthesis protein D (PqqD)"/>
    <property type="match status" value="1"/>
</dbReference>
<feature type="coiled-coil region" evidence="1">
    <location>
        <begin position="538"/>
        <end position="565"/>
    </location>
</feature>
<keyword evidence="1" id="KW-0175">Coiled coil</keyword>
<keyword evidence="2" id="KW-1133">Transmembrane helix</keyword>
<accession>A0AAW6U0P3</accession>
<sequence>MSVDRPTFHEAWYRVANLRPRLLSAVKVRRQEFRGQLWHVLENPTNNQFARLDESAYRFVGALDGRRTVAEVWQWCNENLGDAAPTQGEVIHLLGQLHAMNLLYADLPPDAEGLLQRYQRRVRREVLGYLSNLLFIRIPLIDPDPLLNRWVGVVGWLYTWVGFLLWLGLIATGLYFVIGNFGELVAQSADVLDPSNLILLYLTFVVLKVCHEFSHAFACKKFGRLNRSAGEVHTMGVMFLVFFPLPYVDASSAWAFRGKWQRAVVGMSGVLAEVALAAVAAIVWARTSTGTVHIIAYNVIFVASISTLLFNGNPLLRFDAYYVLSDLVEIPNLAQRSKNYLYYLVKRYIWGLKRILNPAHSMGERAWFTVYGPASTAYRVFISIRILLFLNDRLPEELFLLVPLFASAAIIGWLIVPLGRFVKYMATGPELARNRRQAVLSTVGGLALTLGMLGLIRMPDHYRIEGVVEPAELALVHAQTDGFVTAYLASESIASPDGAPLVEAVNPDLDARRKSLLAERRVLEIRQRLAELEEVAAAQILARQIAALDETIARVESELEDLTLRAPFAGVWVAPEIERAMGTYLRRGEKIGFVGTLEALIVRATAGQNVAALIVEQAEPEVQMRVKGRPDATFTGRIEKVFPAGHDILPSEALGFGAGGSMATRPDPRRYQAAAERFFEVRIRPADDTSLLTGQRVVTRIRMKDKPILAQWYESARRLFQRRFRI</sequence>
<dbReference type="EMBL" id="JASCXX010000020">
    <property type="protein sequence ID" value="MDI6450475.1"/>
    <property type="molecule type" value="Genomic_DNA"/>
</dbReference>
<keyword evidence="2" id="KW-0472">Membrane</keyword>
<comment type="caution">
    <text evidence="3">The sequence shown here is derived from an EMBL/GenBank/DDBJ whole genome shotgun (WGS) entry which is preliminary data.</text>
</comment>
<dbReference type="PANTHER" id="PTHR13325:SF3">
    <property type="entry name" value="MEMBRANE-BOUND TRANSCRIPTION FACTOR SITE-2 PROTEASE"/>
    <property type="match status" value="1"/>
</dbReference>
<feature type="transmembrane region" description="Helical" evidence="2">
    <location>
        <begin position="153"/>
        <end position="178"/>
    </location>
</feature>
<feature type="transmembrane region" description="Helical" evidence="2">
    <location>
        <begin position="438"/>
        <end position="456"/>
    </location>
</feature>
<proteinExistence type="predicted"/>
<reference evidence="3" key="1">
    <citation type="submission" date="2023-05" db="EMBL/GenBank/DDBJ databases">
        <title>Anaerotaeda fermentans gen. nov., sp. nov., a novel anaerobic planctomycete of the new family within the order Sedimentisphaerales isolated from Taman Peninsula, Russia.</title>
        <authorList>
            <person name="Khomyakova M.A."/>
            <person name="Merkel A.Y."/>
            <person name="Slobodkin A.I."/>
        </authorList>
    </citation>
    <scope>NUCLEOTIDE SEQUENCE</scope>
    <source>
        <strain evidence="3">M17dextr</strain>
    </source>
</reference>
<evidence type="ECO:0000313" key="3">
    <source>
        <dbReference type="EMBL" id="MDI6450475.1"/>
    </source>
</evidence>
<feature type="transmembrane region" description="Helical" evidence="2">
    <location>
        <begin position="263"/>
        <end position="285"/>
    </location>
</feature>
<feature type="transmembrane region" description="Helical" evidence="2">
    <location>
        <begin position="126"/>
        <end position="141"/>
    </location>
</feature>
<dbReference type="Proteomes" id="UP001431776">
    <property type="component" value="Unassembled WGS sequence"/>
</dbReference>
<keyword evidence="2" id="KW-0812">Transmembrane</keyword>
<dbReference type="GO" id="GO:0005737">
    <property type="term" value="C:cytoplasm"/>
    <property type="evidence" value="ECO:0007669"/>
    <property type="project" value="TreeGrafter"/>
</dbReference>
<dbReference type="GO" id="GO:0016020">
    <property type="term" value="C:membrane"/>
    <property type="evidence" value="ECO:0007669"/>
    <property type="project" value="InterPro"/>
</dbReference>